<evidence type="ECO:0000313" key="2">
    <source>
        <dbReference type="Proteomes" id="UP000198607"/>
    </source>
</evidence>
<dbReference type="RefSeq" id="WP_143009798.1">
    <property type="nucleotide sequence ID" value="NZ_FNCY01000004.1"/>
</dbReference>
<evidence type="ECO:0000313" key="1">
    <source>
        <dbReference type="EMBL" id="SDH23462.1"/>
    </source>
</evidence>
<name>A0A1G8AQX8_9RHOO</name>
<dbReference type="OrthoDB" id="8643926at2"/>
<dbReference type="AlphaFoldDB" id="A0A1G8AQX8"/>
<sequence length="95" mass="10772">MTLLVKTNEHGRRIGESHPRAVLTNHEVELMMELLDEREALIGEMEFNGARRATIHLQLHLRGLSYACLAAKFEVHKQTVAKIALGQRRCQTLGL</sequence>
<dbReference type="STRING" id="83767.SAMN05660652_01471"/>
<reference evidence="1 2" key="1">
    <citation type="submission" date="2016-10" db="EMBL/GenBank/DDBJ databases">
        <authorList>
            <person name="de Groot N.N."/>
        </authorList>
    </citation>
    <scope>NUCLEOTIDE SEQUENCE [LARGE SCALE GENOMIC DNA]</scope>
    <source>
        <strain evidence="1 2">DSM 5885</strain>
    </source>
</reference>
<gene>
    <name evidence="1" type="ORF">SAMN05660652_01471</name>
</gene>
<organism evidence="1 2">
    <name type="scientific">Propionivibrio dicarboxylicus</name>
    <dbReference type="NCBI Taxonomy" id="83767"/>
    <lineage>
        <taxon>Bacteria</taxon>
        <taxon>Pseudomonadati</taxon>
        <taxon>Pseudomonadota</taxon>
        <taxon>Betaproteobacteria</taxon>
        <taxon>Rhodocyclales</taxon>
        <taxon>Rhodocyclaceae</taxon>
        <taxon>Propionivibrio</taxon>
    </lineage>
</organism>
<proteinExistence type="predicted"/>
<keyword evidence="2" id="KW-1185">Reference proteome</keyword>
<accession>A0A1G8AQX8</accession>
<dbReference type="EMBL" id="FNCY01000004">
    <property type="protein sequence ID" value="SDH23462.1"/>
    <property type="molecule type" value="Genomic_DNA"/>
</dbReference>
<protein>
    <submittedName>
        <fullName evidence="1">Uncharacterized protein</fullName>
    </submittedName>
</protein>
<dbReference type="Proteomes" id="UP000198607">
    <property type="component" value="Unassembled WGS sequence"/>
</dbReference>